<proteinExistence type="predicted"/>
<comment type="caution">
    <text evidence="3">The sequence shown here is derived from an EMBL/GenBank/DDBJ whole genome shotgun (WGS) entry which is preliminary data.</text>
</comment>
<protein>
    <recommendedName>
        <fullName evidence="2">Choline/carnitine acyltransferase domain-containing protein</fullName>
    </recommendedName>
</protein>
<keyword evidence="1" id="KW-0012">Acyltransferase</keyword>
<dbReference type="InterPro" id="IPR039551">
    <property type="entry name" value="Cho/carn_acyl_trans"/>
</dbReference>
<dbReference type="GO" id="GO:0005739">
    <property type="term" value="C:mitochondrion"/>
    <property type="evidence" value="ECO:0007669"/>
    <property type="project" value="TreeGrafter"/>
</dbReference>
<dbReference type="GO" id="GO:0009437">
    <property type="term" value="P:carnitine metabolic process"/>
    <property type="evidence" value="ECO:0007669"/>
    <property type="project" value="TreeGrafter"/>
</dbReference>
<dbReference type="InterPro" id="IPR000542">
    <property type="entry name" value="Carn_acyl_trans"/>
</dbReference>
<dbReference type="InterPro" id="IPR042231">
    <property type="entry name" value="Cho/carn_acyl_trans_2"/>
</dbReference>
<organism evidence="3 4">
    <name type="scientific">Steinernema carpocapsae</name>
    <name type="common">Entomopathogenic nematode</name>
    <dbReference type="NCBI Taxonomy" id="34508"/>
    <lineage>
        <taxon>Eukaryota</taxon>
        <taxon>Metazoa</taxon>
        <taxon>Ecdysozoa</taxon>
        <taxon>Nematoda</taxon>
        <taxon>Chromadorea</taxon>
        <taxon>Rhabditida</taxon>
        <taxon>Tylenchina</taxon>
        <taxon>Panagrolaimomorpha</taxon>
        <taxon>Strongyloidoidea</taxon>
        <taxon>Steinernematidae</taxon>
        <taxon>Steinernema</taxon>
    </lineage>
</organism>
<dbReference type="GO" id="GO:0004095">
    <property type="term" value="F:carnitine O-palmitoyltransferase activity"/>
    <property type="evidence" value="ECO:0007669"/>
    <property type="project" value="TreeGrafter"/>
</dbReference>
<dbReference type="AlphaFoldDB" id="A0A4U5MVJ0"/>
<dbReference type="EMBL" id="AZBU02000006">
    <property type="protein sequence ID" value="TKR73563.1"/>
    <property type="molecule type" value="Genomic_DNA"/>
</dbReference>
<dbReference type="Gene3D" id="3.30.559.70">
    <property type="entry name" value="Choline/Carnitine o-acyltransferase, domain 2"/>
    <property type="match status" value="1"/>
</dbReference>
<reference evidence="3 4" key="1">
    <citation type="journal article" date="2015" name="Genome Biol.">
        <title>Comparative genomics of Steinernema reveals deeply conserved gene regulatory networks.</title>
        <authorList>
            <person name="Dillman A.R."/>
            <person name="Macchietto M."/>
            <person name="Porter C.F."/>
            <person name="Rogers A."/>
            <person name="Williams B."/>
            <person name="Antoshechkin I."/>
            <person name="Lee M.M."/>
            <person name="Goodwin Z."/>
            <person name="Lu X."/>
            <person name="Lewis E.E."/>
            <person name="Goodrich-Blair H."/>
            <person name="Stock S.P."/>
            <person name="Adams B.J."/>
            <person name="Sternberg P.W."/>
            <person name="Mortazavi A."/>
        </authorList>
    </citation>
    <scope>NUCLEOTIDE SEQUENCE [LARGE SCALE GENOMIC DNA]</scope>
    <source>
        <strain evidence="3 4">ALL</strain>
    </source>
</reference>
<keyword evidence="1" id="KW-0808">Transferase</keyword>
<dbReference type="PANTHER" id="PTHR22589:SF99">
    <property type="entry name" value="CHOLINE_CARNITINE ACYLTRANSFERASE DOMAIN-CONTAINING PROTEIN"/>
    <property type="match status" value="1"/>
</dbReference>
<evidence type="ECO:0000313" key="4">
    <source>
        <dbReference type="Proteomes" id="UP000298663"/>
    </source>
</evidence>
<gene>
    <name evidence="3" type="ORF">L596_020861</name>
</gene>
<name>A0A4U5MVJ0_STECR</name>
<sequence length="86" mass="9780">MEPPGKGLVSTRHYNNCYAVNRVPGEQVDELVHYGVSRHVAVYSNGCFYKVDVFDENGKIYSLEQLTCTFRDLLDREDVPLDGKPN</sequence>
<evidence type="ECO:0000313" key="3">
    <source>
        <dbReference type="EMBL" id="TKR73563.1"/>
    </source>
</evidence>
<dbReference type="GO" id="GO:0006631">
    <property type="term" value="P:fatty acid metabolic process"/>
    <property type="evidence" value="ECO:0007669"/>
    <property type="project" value="TreeGrafter"/>
</dbReference>
<keyword evidence="4" id="KW-1185">Reference proteome</keyword>
<evidence type="ECO:0000259" key="2">
    <source>
        <dbReference type="Pfam" id="PF00755"/>
    </source>
</evidence>
<dbReference type="Pfam" id="PF00755">
    <property type="entry name" value="Carn_acyltransf"/>
    <property type="match status" value="1"/>
</dbReference>
<evidence type="ECO:0000256" key="1">
    <source>
        <dbReference type="ARBA" id="ARBA00023315"/>
    </source>
</evidence>
<dbReference type="OrthoDB" id="5836933at2759"/>
<reference evidence="3 4" key="2">
    <citation type="journal article" date="2019" name="G3 (Bethesda)">
        <title>Hybrid Assembly of the Genome of the Entomopathogenic Nematode Steinernema carpocapsae Identifies the X-Chromosome.</title>
        <authorList>
            <person name="Serra L."/>
            <person name="Macchietto M."/>
            <person name="Macias-Munoz A."/>
            <person name="McGill C.J."/>
            <person name="Rodriguez I.M."/>
            <person name="Rodriguez B."/>
            <person name="Murad R."/>
            <person name="Mortazavi A."/>
        </authorList>
    </citation>
    <scope>NUCLEOTIDE SEQUENCE [LARGE SCALE GENOMIC DNA]</scope>
    <source>
        <strain evidence="3 4">ALL</strain>
    </source>
</reference>
<accession>A0A4U5MVJ0</accession>
<feature type="domain" description="Choline/carnitine acyltransferase" evidence="2">
    <location>
        <begin position="9"/>
        <end position="76"/>
    </location>
</feature>
<dbReference type="SUPFAM" id="SSF52777">
    <property type="entry name" value="CoA-dependent acyltransferases"/>
    <property type="match status" value="1"/>
</dbReference>
<dbReference type="STRING" id="34508.A0A4U5MVJ0"/>
<dbReference type="Proteomes" id="UP000298663">
    <property type="component" value="Unassembled WGS sequence"/>
</dbReference>
<dbReference type="PANTHER" id="PTHR22589">
    <property type="entry name" value="CARNITINE O-ACYLTRANSFERASE"/>
    <property type="match status" value="1"/>
</dbReference>